<dbReference type="PANTHER" id="PTHR45929:SF6">
    <property type="entry name" value="SH3 DOMAIN PROTEIN (AFU_ORTHOLOGUE AFUA_2G10320)"/>
    <property type="match status" value="1"/>
</dbReference>
<accession>A0A3N2Q519</accession>
<proteinExistence type="predicted"/>
<sequence length="1226" mass="132166">MATVPFRVRSLYEYSSPHEDDLQFPPGVIITVTDEEDADWYGGEYVDNDGVKHEGIFPRNFVEKFEPQPPPRPTRVRTRKEPEVIVPAQQQQQEPQQQQPPPVAIPNEPEPEPEANRESGPHLERDSAPVAEVEHVEPERTDYGKVQTQTPGHAPLTSAASAESVAEPFTTITSVPPLTKPAAPVHSTVPSVPKSVPTQLKPAGPPPVSSKPSSNAFRDRIAAFNKSAAAPIAPFKPVGLGAGAPGDPGFVKKPFVAPPPSRNAYVPPPQQPAASRVYRREEDPEIKVREAEQHESSEKVGLVSSEQAGENEPKPTSLKERIALLQRQQLEQAQRHAEALARKEKPKRPAKKATDSHEPMEGGEVTDTTGLPTTQGQQQQAEQHVGKSSFESERRPAPSRRKSSKGPVEVNNDGNEADMSGAGDTTEGQDEDLTERDDSDERPGRMSHVPTGAAPISGTGKEDEGDNDEVGEEDVDNDDDDVDPEVRRREELRARMAKMSGGMGMMGMHAMFGAPIGGGAAPKKKKTEKQPAERPDESTGSVATVPPVPVLGMMPLLGMGGPPRLEDAADTEISRSPPLSPRAPPPPPARQASISEDEDDVVETTRTPLAEGAEPPPIPGGRPAPPPIPSATRPVPLSPRPAVASQSEGSESDDELELSGAVPTSETTEYGARSPPPPPPTFPAASPTESGRPPPPVPQSGDDAPPTPATEGLPPSASKRMSRPPPPIPGTMPIVPSTQTRPPPPPPPTAAPSGPLSRQSTQDMPKSTGPISSPTRGEMGGDEEEITEYEGDYDTDIASSMPHKDARKSHARESSFEDITPVRSPASEVPPSFPPPIPTGGVPRSAPPLVPTQAAPVDKRRSVEAPRAAPPPPPAAPPKDLPSAVSEDDHEAYGYAFEGPSFGQRSPRLDDELYVGAHQPLPSPPPMTRAPPPAPPTNRGPPRHSMDVLRPSVPIRGSIDAHRPSTESGFIANDVDLTPQSGWWRQPNQVPPTLQGRRDIYHESEEATSMVGESQTVVTRTIYILFQDYSQTVVTVQYDPYDAAKVIELHQRHEPPPRALRQDQLEQSYERFGRAIASACSSKKDSVVGDGTPQGLVCELLRPFKDALAPVGTRAYGALVYSNLANASTQQYDEIRPGDIVSIRNAKFQGKHGPMHAKYSAEVGKPDHVAVVAEWDGTKRKVRAWEQGRENKKVKVESFRLDDLRSGEVKVWRVMPRSWVGWNTQL</sequence>
<feature type="compositionally biased region" description="Basic and acidic residues" evidence="3">
    <location>
        <begin position="311"/>
        <end position="322"/>
    </location>
</feature>
<dbReference type="SUPFAM" id="SSF50044">
    <property type="entry name" value="SH3-domain"/>
    <property type="match status" value="1"/>
</dbReference>
<feature type="compositionally biased region" description="Basic and acidic residues" evidence="3">
    <location>
        <begin position="333"/>
        <end position="343"/>
    </location>
</feature>
<feature type="compositionally biased region" description="Pro residues" evidence="3">
    <location>
        <begin position="868"/>
        <end position="880"/>
    </location>
</feature>
<dbReference type="Gene3D" id="2.30.30.40">
    <property type="entry name" value="SH3 Domains"/>
    <property type="match status" value="1"/>
</dbReference>
<dbReference type="STRING" id="1314773.A0A3N2Q519"/>
<evidence type="ECO:0000256" key="3">
    <source>
        <dbReference type="SAM" id="MobiDB-lite"/>
    </source>
</evidence>
<feature type="compositionally biased region" description="Low complexity" evidence="3">
    <location>
        <begin position="731"/>
        <end position="740"/>
    </location>
</feature>
<feature type="compositionally biased region" description="Pro residues" evidence="3">
    <location>
        <begin position="614"/>
        <end position="629"/>
    </location>
</feature>
<dbReference type="GeneID" id="39583198"/>
<keyword evidence="6" id="KW-1185">Reference proteome</keyword>
<feature type="compositionally biased region" description="Low complexity" evidence="3">
    <location>
        <begin position="84"/>
        <end position="97"/>
    </location>
</feature>
<feature type="compositionally biased region" description="Acidic residues" evidence="3">
    <location>
        <begin position="463"/>
        <end position="483"/>
    </location>
</feature>
<dbReference type="InterPro" id="IPR057402">
    <property type="entry name" value="AIM3_BBC1_C"/>
</dbReference>
<dbReference type="AlphaFoldDB" id="A0A3N2Q519"/>
<feature type="compositionally biased region" description="Basic and acidic residues" evidence="3">
    <location>
        <begin position="114"/>
        <end position="143"/>
    </location>
</feature>
<evidence type="ECO:0000256" key="1">
    <source>
        <dbReference type="ARBA" id="ARBA00022443"/>
    </source>
</evidence>
<gene>
    <name evidence="5" type="ORF">SODALDRAFT_375</name>
</gene>
<feature type="compositionally biased region" description="Basic and acidic residues" evidence="3">
    <location>
        <begin position="278"/>
        <end position="298"/>
    </location>
</feature>
<evidence type="ECO:0000259" key="4">
    <source>
        <dbReference type="PROSITE" id="PS50002"/>
    </source>
</evidence>
<feature type="compositionally biased region" description="Basic and acidic residues" evidence="3">
    <location>
        <begin position="528"/>
        <end position="537"/>
    </location>
</feature>
<organism evidence="5 6">
    <name type="scientific">Sodiomyces alkalinus (strain CBS 110278 / VKM F-3762 / F11)</name>
    <name type="common">Alkaliphilic filamentous fungus</name>
    <dbReference type="NCBI Taxonomy" id="1314773"/>
    <lineage>
        <taxon>Eukaryota</taxon>
        <taxon>Fungi</taxon>
        <taxon>Dikarya</taxon>
        <taxon>Ascomycota</taxon>
        <taxon>Pezizomycotina</taxon>
        <taxon>Sordariomycetes</taxon>
        <taxon>Hypocreomycetidae</taxon>
        <taxon>Glomerellales</taxon>
        <taxon>Plectosphaerellaceae</taxon>
        <taxon>Sodiomyces</taxon>
    </lineage>
</organism>
<feature type="compositionally biased region" description="Pro residues" evidence="3">
    <location>
        <begin position="921"/>
        <end position="939"/>
    </location>
</feature>
<feature type="compositionally biased region" description="Pro residues" evidence="3">
    <location>
        <begin position="741"/>
        <end position="750"/>
    </location>
</feature>
<feature type="region of interest" description="Disordered" evidence="3">
    <location>
        <begin position="62"/>
        <end position="215"/>
    </location>
</feature>
<dbReference type="PANTHER" id="PTHR45929">
    <property type="entry name" value="JAK PATHWAY SIGNAL TRANSDUCTION ADAPTOR MOLECULE"/>
    <property type="match status" value="1"/>
</dbReference>
<feature type="compositionally biased region" description="Polar residues" evidence="3">
    <location>
        <begin position="758"/>
        <end position="775"/>
    </location>
</feature>
<dbReference type="InterPro" id="IPR035552">
    <property type="entry name" value="Mti1_SH3"/>
</dbReference>
<dbReference type="InterPro" id="IPR050670">
    <property type="entry name" value="STAM"/>
</dbReference>
<feature type="domain" description="SH3" evidence="4">
    <location>
        <begin position="3"/>
        <end position="67"/>
    </location>
</feature>
<feature type="compositionally biased region" description="Basic and acidic residues" evidence="3">
    <location>
        <begin position="484"/>
        <end position="494"/>
    </location>
</feature>
<evidence type="ECO:0000313" key="6">
    <source>
        <dbReference type="Proteomes" id="UP000272025"/>
    </source>
</evidence>
<feature type="compositionally biased region" description="Pro residues" evidence="3">
    <location>
        <begin position="256"/>
        <end position="271"/>
    </location>
</feature>
<feature type="compositionally biased region" description="Low complexity" evidence="3">
    <location>
        <begin position="366"/>
        <end position="380"/>
    </location>
</feature>
<dbReference type="PROSITE" id="PS50002">
    <property type="entry name" value="SH3"/>
    <property type="match status" value="1"/>
</dbReference>
<dbReference type="RefSeq" id="XP_028469603.1">
    <property type="nucleotide sequence ID" value="XM_028614720.1"/>
</dbReference>
<dbReference type="Pfam" id="PF00018">
    <property type="entry name" value="SH3_1"/>
    <property type="match status" value="1"/>
</dbReference>
<dbReference type="CDD" id="cd11887">
    <property type="entry name" value="SH3_Bbc1"/>
    <property type="match status" value="1"/>
</dbReference>
<feature type="compositionally biased region" description="Acidic residues" evidence="3">
    <location>
        <begin position="427"/>
        <end position="438"/>
    </location>
</feature>
<feature type="region of interest" description="Disordered" evidence="3">
    <location>
        <begin position="240"/>
        <end position="495"/>
    </location>
</feature>
<name>A0A3N2Q519_SODAK</name>
<dbReference type="InterPro" id="IPR036028">
    <property type="entry name" value="SH3-like_dom_sf"/>
</dbReference>
<feature type="compositionally biased region" description="Pro residues" evidence="3">
    <location>
        <begin position="578"/>
        <end position="589"/>
    </location>
</feature>
<evidence type="ECO:0000256" key="2">
    <source>
        <dbReference type="PROSITE-ProRule" id="PRU00192"/>
    </source>
</evidence>
<feature type="region of interest" description="Disordered" evidence="3">
    <location>
        <begin position="508"/>
        <end position="947"/>
    </location>
</feature>
<dbReference type="OrthoDB" id="207120at2759"/>
<dbReference type="Proteomes" id="UP000272025">
    <property type="component" value="Unassembled WGS sequence"/>
</dbReference>
<feature type="compositionally biased region" description="Low complexity" evidence="3">
    <location>
        <begin position="323"/>
        <end position="332"/>
    </location>
</feature>
<dbReference type="Pfam" id="PF25459">
    <property type="entry name" value="AIM3_BBC1_C"/>
    <property type="match status" value="1"/>
</dbReference>
<reference evidence="5 6" key="1">
    <citation type="journal article" date="2018" name="Mol. Ecol.">
        <title>The obligate alkalophilic soda-lake fungus Sodiomyces alkalinus has shifted to a protein diet.</title>
        <authorList>
            <person name="Grum-Grzhimaylo A.A."/>
            <person name="Falkoski D.L."/>
            <person name="van den Heuvel J."/>
            <person name="Valero-Jimenez C.A."/>
            <person name="Min B."/>
            <person name="Choi I.G."/>
            <person name="Lipzen A."/>
            <person name="Daum C.G."/>
            <person name="Aanen D.K."/>
            <person name="Tsang A."/>
            <person name="Henrissat B."/>
            <person name="Bilanenko E.N."/>
            <person name="de Vries R.P."/>
            <person name="van Kan J.A.L."/>
            <person name="Grigoriev I.V."/>
            <person name="Debets A.J.M."/>
        </authorList>
    </citation>
    <scope>NUCLEOTIDE SEQUENCE [LARGE SCALE GENOMIC DNA]</scope>
    <source>
        <strain evidence="5 6">F11</strain>
    </source>
</reference>
<dbReference type="EMBL" id="ML119051">
    <property type="protein sequence ID" value="ROT41797.1"/>
    <property type="molecule type" value="Genomic_DNA"/>
</dbReference>
<dbReference type="SMART" id="SM00326">
    <property type="entry name" value="SH3"/>
    <property type="match status" value="1"/>
</dbReference>
<evidence type="ECO:0000313" key="5">
    <source>
        <dbReference type="EMBL" id="ROT41797.1"/>
    </source>
</evidence>
<keyword evidence="1 2" id="KW-0728">SH3 domain</keyword>
<feature type="compositionally biased region" description="Acidic residues" evidence="3">
    <location>
        <begin position="780"/>
        <end position="795"/>
    </location>
</feature>
<protein>
    <recommendedName>
        <fullName evidence="4">SH3 domain-containing protein</fullName>
    </recommendedName>
</protein>
<dbReference type="InterPro" id="IPR001452">
    <property type="entry name" value="SH3_domain"/>
</dbReference>